<gene>
    <name evidence="4" type="ORF">H0A61_00201</name>
</gene>
<evidence type="ECO:0000313" key="5">
    <source>
        <dbReference type="Proteomes" id="UP000662904"/>
    </source>
</evidence>
<proteinExistence type="predicted"/>
<keyword evidence="2" id="KW-0051">Antiviral defense</keyword>
<dbReference type="Pfam" id="PF22335">
    <property type="entry name" value="Cas10-Cmr2_palm2"/>
    <property type="match status" value="1"/>
</dbReference>
<dbReference type="EMBL" id="CP059066">
    <property type="protein sequence ID" value="QSQ07884.1"/>
    <property type="molecule type" value="Genomic_DNA"/>
</dbReference>
<evidence type="ECO:0000313" key="4">
    <source>
        <dbReference type="EMBL" id="QSQ07884.1"/>
    </source>
</evidence>
<reference evidence="4" key="1">
    <citation type="submission" date="2020-07" db="EMBL/GenBank/DDBJ databases">
        <title>Koleobacter methoxysyntrophicus gen. nov., sp. nov., a novel anaerobic bacterium isolated from deep subsurface oil field and proposal of Koleobacterales ord. nov. in the phylum Firmicutes.</title>
        <authorList>
            <person name="Sakamoto S."/>
            <person name="Tamaki H."/>
        </authorList>
    </citation>
    <scope>NUCLEOTIDE SEQUENCE</scope>
    <source>
        <strain evidence="4">NRmbB1</strain>
    </source>
</reference>
<organism evidence="4 5">
    <name type="scientific">Koleobacter methoxysyntrophicus</name>
    <dbReference type="NCBI Taxonomy" id="2751313"/>
    <lineage>
        <taxon>Bacteria</taxon>
        <taxon>Bacillati</taxon>
        <taxon>Bacillota</taxon>
        <taxon>Clostridia</taxon>
        <taxon>Koleobacterales</taxon>
        <taxon>Koleobacteraceae</taxon>
        <taxon>Koleobacter</taxon>
    </lineage>
</organism>
<dbReference type="GO" id="GO:0051607">
    <property type="term" value="P:defense response to virus"/>
    <property type="evidence" value="ECO:0007669"/>
    <property type="project" value="UniProtKB-KW"/>
</dbReference>
<accession>A0A8A0RJL8</accession>
<dbReference type="KEGG" id="kme:H0A61_00201"/>
<feature type="domain" description="GGDEF" evidence="3">
    <location>
        <begin position="331"/>
        <end position="473"/>
    </location>
</feature>
<dbReference type="Gene3D" id="3.30.70.270">
    <property type="match status" value="1"/>
</dbReference>
<evidence type="ECO:0000259" key="3">
    <source>
        <dbReference type="PROSITE" id="PS50887"/>
    </source>
</evidence>
<dbReference type="InterPro" id="IPR013407">
    <property type="entry name" value="CRISPR-assoc_prot_Cmr2"/>
</dbReference>
<sequence length="613" mass="70052">MSRSLVLFSIGPVQNFIDKARKTSDLYAGSSMLSDLIEFAIDTLKKREPGADIVFPDKDIKSKPNRFVAVIENQNDRMGLKETCVYVENSVKRKMVSTAKGLFRTLGYEYEPPGFVRQAESFLEVYWVVLPIKEQPYHVRYQEIDRLLNAVKNTRIFEQLTEGITQNKVGETGRKCSLCGERNALVYSSEDKESDKINPKTGLKRNFIAPTAVNIFHSLKKKAPFPLAEGEGLCAVCFTKRFYRHDEPLSAFPSTAEMALMDTLYKLDDRNVANYRKLFGDVFDEALFYEENLTERYFKKYKYPIGALERAKTMLKHIYESAETKGLKFSGYYAAVVLDGDDMGRWLSGEFLQDKSRLLRFHKSLSKKLGGYAREVNGILVPPKGKVVYAGGDDVLGFINLNYLAGVLDELRRKFPKLEELETTCREKKSSASLGVAVAHYKTPLSEVLTWARRMKDEAKREEDKNSLAVALIKRSGETVKTIFGWEMENGSPVTRVLGKIIDELKQGNFSKSFIRNIRAEFNPLLDSNGHYNARYIVREEIKRLVSRACMIKKGPDEDERDFENRKRLKISELVEILLKLMSESRSLNDYFSFLDIAAFIGKEVNDEQGKNL</sequence>
<evidence type="ECO:0000256" key="2">
    <source>
        <dbReference type="ARBA" id="ARBA00023118"/>
    </source>
</evidence>
<dbReference type="NCBIfam" id="TIGR02577">
    <property type="entry name" value="cas_TM1794_Cmr2"/>
    <property type="match status" value="1"/>
</dbReference>
<keyword evidence="5" id="KW-1185">Reference proteome</keyword>
<dbReference type="GO" id="GO:0000166">
    <property type="term" value="F:nucleotide binding"/>
    <property type="evidence" value="ECO:0007669"/>
    <property type="project" value="UniProtKB-KW"/>
</dbReference>
<protein>
    <recommendedName>
        <fullName evidence="3">GGDEF domain-containing protein</fullName>
    </recommendedName>
</protein>
<dbReference type="RefSeq" id="WP_206708133.1">
    <property type="nucleotide sequence ID" value="NZ_CP059066.1"/>
</dbReference>
<dbReference type="InterPro" id="IPR000160">
    <property type="entry name" value="GGDEF_dom"/>
</dbReference>
<dbReference type="InterPro" id="IPR038242">
    <property type="entry name" value="Cmr2_N"/>
</dbReference>
<dbReference type="Gene3D" id="3.30.70.2220">
    <property type="entry name" value="CRISPR-Cas system, Cmr2 subunit, D1 domain, cysteine cluster"/>
    <property type="match status" value="1"/>
</dbReference>
<dbReference type="InterPro" id="IPR024615">
    <property type="entry name" value="CRISPR-assoc_Cmr2_N"/>
</dbReference>
<dbReference type="InterPro" id="IPR043128">
    <property type="entry name" value="Rev_trsase/Diguanyl_cyclase"/>
</dbReference>
<dbReference type="InterPro" id="IPR054767">
    <property type="entry name" value="Cas10-Cmr2_palm2"/>
</dbReference>
<dbReference type="Pfam" id="PF12469">
    <property type="entry name" value="Cmr2_N"/>
    <property type="match status" value="1"/>
</dbReference>
<evidence type="ECO:0000256" key="1">
    <source>
        <dbReference type="ARBA" id="ARBA00022741"/>
    </source>
</evidence>
<dbReference type="AlphaFoldDB" id="A0A8A0RJL8"/>
<dbReference type="PROSITE" id="PS50887">
    <property type="entry name" value="GGDEF"/>
    <property type="match status" value="1"/>
</dbReference>
<dbReference type="Proteomes" id="UP000662904">
    <property type="component" value="Chromosome"/>
</dbReference>
<keyword evidence="1" id="KW-0547">Nucleotide-binding</keyword>
<name>A0A8A0RJL8_9FIRM</name>